<dbReference type="PANTHER" id="PTHR22746">
    <property type="entry name" value="RAB6A-GEF COMPLEX PARTNER PROTEIN 1"/>
    <property type="match status" value="1"/>
</dbReference>
<feature type="chain" id="PRO_5035433570" evidence="1">
    <location>
        <begin position="20"/>
        <end position="218"/>
    </location>
</feature>
<evidence type="ECO:0000313" key="2">
    <source>
        <dbReference type="EMBL" id="KAG8239916.1"/>
    </source>
</evidence>
<dbReference type="OrthoDB" id="67540at2759"/>
<gene>
    <name evidence="2" type="ORF">J437_LFUL014962</name>
</gene>
<name>A0A8K0PAE2_LADFU</name>
<keyword evidence="1" id="KW-0732">Signal</keyword>
<organism evidence="2 3">
    <name type="scientific">Ladona fulva</name>
    <name type="common">Scarce chaser dragonfly</name>
    <name type="synonym">Libellula fulva</name>
    <dbReference type="NCBI Taxonomy" id="123851"/>
    <lineage>
        <taxon>Eukaryota</taxon>
        <taxon>Metazoa</taxon>
        <taxon>Ecdysozoa</taxon>
        <taxon>Arthropoda</taxon>
        <taxon>Hexapoda</taxon>
        <taxon>Insecta</taxon>
        <taxon>Pterygota</taxon>
        <taxon>Palaeoptera</taxon>
        <taxon>Odonata</taxon>
        <taxon>Epiprocta</taxon>
        <taxon>Anisoptera</taxon>
        <taxon>Libelluloidea</taxon>
        <taxon>Libellulidae</taxon>
        <taxon>Ladona</taxon>
    </lineage>
</organism>
<reference evidence="2" key="1">
    <citation type="submission" date="2013-04" db="EMBL/GenBank/DDBJ databases">
        <authorList>
            <person name="Qu J."/>
            <person name="Murali S.C."/>
            <person name="Bandaranaike D."/>
            <person name="Bellair M."/>
            <person name="Blankenburg K."/>
            <person name="Chao H."/>
            <person name="Dinh H."/>
            <person name="Doddapaneni H."/>
            <person name="Downs B."/>
            <person name="Dugan-Rocha S."/>
            <person name="Elkadiri S."/>
            <person name="Gnanaolivu R.D."/>
            <person name="Hernandez B."/>
            <person name="Javaid M."/>
            <person name="Jayaseelan J.C."/>
            <person name="Lee S."/>
            <person name="Li M."/>
            <person name="Ming W."/>
            <person name="Munidasa M."/>
            <person name="Muniz J."/>
            <person name="Nguyen L."/>
            <person name="Ongeri F."/>
            <person name="Osuji N."/>
            <person name="Pu L.-L."/>
            <person name="Puazo M."/>
            <person name="Qu C."/>
            <person name="Quiroz J."/>
            <person name="Raj R."/>
            <person name="Weissenberger G."/>
            <person name="Xin Y."/>
            <person name="Zou X."/>
            <person name="Han Y."/>
            <person name="Richards S."/>
            <person name="Worley K."/>
            <person name="Muzny D."/>
            <person name="Gibbs R."/>
        </authorList>
    </citation>
    <scope>NUCLEOTIDE SEQUENCE</scope>
    <source>
        <strain evidence="2">Sampled in the wild</strain>
    </source>
</reference>
<accession>A0A8K0PAE2</accession>
<feature type="signal peptide" evidence="1">
    <location>
        <begin position="1"/>
        <end position="19"/>
    </location>
</feature>
<dbReference type="InterPro" id="IPR040096">
    <property type="entry name" value="Ric1"/>
</dbReference>
<protein>
    <submittedName>
        <fullName evidence="2">Uncharacterized protein</fullName>
    </submittedName>
</protein>
<dbReference type="GO" id="GO:0000139">
    <property type="term" value="C:Golgi membrane"/>
    <property type="evidence" value="ECO:0007669"/>
    <property type="project" value="TreeGrafter"/>
</dbReference>
<sequence length="218" mass="23746">MTQPVQLLITSIVLLLLEGKNERTGGLEETHRLVLSGRDSPGQEVGPVRCMRWTPDGRALALAWGHVPRDSPLISPGGGLKCEDVRAPTGAGLSVWSTFGALLMCTLGWNNQTTRLNKYPDGPFTDRGCNGKKIDEYSLNIHSLYAAVVGDGQGVAVAGRTGLAHVTLPTCRWRLFGNETQERDFAVTGGLLWWKPYSQEKAAILSPNEINDNGYEFP</sequence>
<dbReference type="Proteomes" id="UP000792457">
    <property type="component" value="Unassembled WGS sequence"/>
</dbReference>
<proteinExistence type="predicted"/>
<dbReference type="GO" id="GO:0006886">
    <property type="term" value="P:intracellular protein transport"/>
    <property type="evidence" value="ECO:0007669"/>
    <property type="project" value="InterPro"/>
</dbReference>
<keyword evidence="3" id="KW-1185">Reference proteome</keyword>
<dbReference type="PANTHER" id="PTHR22746:SF10">
    <property type="entry name" value="GUANINE NUCLEOTIDE EXCHANGE FACTOR SUBUNIT RIC1"/>
    <property type="match status" value="1"/>
</dbReference>
<reference evidence="2" key="2">
    <citation type="submission" date="2017-10" db="EMBL/GenBank/DDBJ databases">
        <title>Ladona fulva Genome sequencing and assembly.</title>
        <authorList>
            <person name="Murali S."/>
            <person name="Richards S."/>
            <person name="Bandaranaike D."/>
            <person name="Bellair M."/>
            <person name="Blankenburg K."/>
            <person name="Chao H."/>
            <person name="Dinh H."/>
            <person name="Doddapaneni H."/>
            <person name="Dugan-Rocha S."/>
            <person name="Elkadiri S."/>
            <person name="Gnanaolivu R."/>
            <person name="Hernandez B."/>
            <person name="Skinner E."/>
            <person name="Javaid M."/>
            <person name="Lee S."/>
            <person name="Li M."/>
            <person name="Ming W."/>
            <person name="Munidasa M."/>
            <person name="Muniz J."/>
            <person name="Nguyen L."/>
            <person name="Hughes D."/>
            <person name="Osuji N."/>
            <person name="Pu L.-L."/>
            <person name="Puazo M."/>
            <person name="Qu C."/>
            <person name="Quiroz J."/>
            <person name="Raj R."/>
            <person name="Weissenberger G."/>
            <person name="Xin Y."/>
            <person name="Zou X."/>
            <person name="Han Y."/>
            <person name="Worley K."/>
            <person name="Muzny D."/>
            <person name="Gibbs R."/>
        </authorList>
    </citation>
    <scope>NUCLEOTIDE SEQUENCE</scope>
    <source>
        <strain evidence="2">Sampled in the wild</strain>
    </source>
</reference>
<dbReference type="GO" id="GO:0034066">
    <property type="term" value="C:Ric1-Rgp1 guanyl-nucleotide exchange factor complex"/>
    <property type="evidence" value="ECO:0007669"/>
    <property type="project" value="InterPro"/>
</dbReference>
<dbReference type="EMBL" id="KZ310280">
    <property type="protein sequence ID" value="KAG8239916.1"/>
    <property type="molecule type" value="Genomic_DNA"/>
</dbReference>
<evidence type="ECO:0000256" key="1">
    <source>
        <dbReference type="SAM" id="SignalP"/>
    </source>
</evidence>
<dbReference type="AlphaFoldDB" id="A0A8K0PAE2"/>
<dbReference type="GO" id="GO:0005829">
    <property type="term" value="C:cytosol"/>
    <property type="evidence" value="ECO:0007669"/>
    <property type="project" value="TreeGrafter"/>
</dbReference>
<dbReference type="GO" id="GO:0042147">
    <property type="term" value="P:retrograde transport, endosome to Golgi"/>
    <property type="evidence" value="ECO:0007669"/>
    <property type="project" value="TreeGrafter"/>
</dbReference>
<comment type="caution">
    <text evidence="2">The sequence shown here is derived from an EMBL/GenBank/DDBJ whole genome shotgun (WGS) entry which is preliminary data.</text>
</comment>
<evidence type="ECO:0000313" key="3">
    <source>
        <dbReference type="Proteomes" id="UP000792457"/>
    </source>
</evidence>